<evidence type="ECO:0000313" key="5">
    <source>
        <dbReference type="Proteomes" id="UP000609121"/>
    </source>
</evidence>
<keyword evidence="1" id="KW-0285">Flavoprotein</keyword>
<evidence type="ECO:0000256" key="1">
    <source>
        <dbReference type="ARBA" id="ARBA00022630"/>
    </source>
</evidence>
<sequence>MALTGFLEALDGIEVTTDPKVVKAKSRDWHFISPLLSKTLDGLVADAVVTPRTPAEVRAVAAAAHAQGVALTPRGTGTANYGQSVPLHGGAMLDLSKLSGVIEVGPGFIRAHAGTRIADLEAAAAETGQELRFFPTTKKQATIGGFVTGGTGGVGSITYGVLRDPGNIRGLKVVTVEETPREITLTGRDTAIVQHSYGTLGIVTEVEMPLAPKRDWQEALVTLPDYPAAVRLAVAIGQAPGLEKKLASAYEWPIGDWLKPLAPFIGEGRSIVIAMIEAASMPLLREMVAEAGGEITAGGPEGQAPYGRPIWEFAFGHTTLQAQKTRDDITEIEGLFSAPDLAARILEVHAAIGKTGPMRMEIRRWGAELVGSGSTFVTFTDEAAVNEVVTAMRAMGLKVANPHASNVRGVGKKTIGPREIAFKREVDPKGLLNPGRFEAEGAADTVIDRHLDTDGWLDRQAG</sequence>
<dbReference type="EMBL" id="JACVXA010000049">
    <property type="protein sequence ID" value="MBE3639524.1"/>
    <property type="molecule type" value="Genomic_DNA"/>
</dbReference>
<dbReference type="RefSeq" id="WP_193184279.1">
    <property type="nucleotide sequence ID" value="NZ_JACVXA010000049.1"/>
</dbReference>
<dbReference type="GO" id="GO:0008720">
    <property type="term" value="F:D-lactate dehydrogenase (NAD+) activity"/>
    <property type="evidence" value="ECO:0007669"/>
    <property type="project" value="TreeGrafter"/>
</dbReference>
<feature type="domain" description="FAD-binding PCMH-type" evidence="3">
    <location>
        <begin position="41"/>
        <end position="213"/>
    </location>
</feature>
<dbReference type="GO" id="GO:1903457">
    <property type="term" value="P:lactate catabolic process"/>
    <property type="evidence" value="ECO:0007669"/>
    <property type="project" value="TreeGrafter"/>
</dbReference>
<dbReference type="AlphaFoldDB" id="A0A8J7CW45"/>
<accession>A0A8J7CW45</accession>
<evidence type="ECO:0000313" key="4">
    <source>
        <dbReference type="EMBL" id="MBE3639524.1"/>
    </source>
</evidence>
<evidence type="ECO:0000256" key="2">
    <source>
        <dbReference type="ARBA" id="ARBA00022827"/>
    </source>
</evidence>
<keyword evidence="5" id="KW-1185">Reference proteome</keyword>
<dbReference type="InterPro" id="IPR006094">
    <property type="entry name" value="Oxid_FAD_bind_N"/>
</dbReference>
<reference evidence="4" key="1">
    <citation type="submission" date="2020-09" db="EMBL/GenBank/DDBJ databases">
        <title>A novel bacterium of genus Mangrovicoccus, isolated from South China Sea.</title>
        <authorList>
            <person name="Huang H."/>
            <person name="Mo K."/>
            <person name="Hu Y."/>
        </authorList>
    </citation>
    <scope>NUCLEOTIDE SEQUENCE</scope>
    <source>
        <strain evidence="4">HB182678</strain>
    </source>
</reference>
<dbReference type="GO" id="GO:0004458">
    <property type="term" value="F:D-lactate dehydrogenase (cytochrome) activity"/>
    <property type="evidence" value="ECO:0007669"/>
    <property type="project" value="TreeGrafter"/>
</dbReference>
<dbReference type="SUPFAM" id="SSF56176">
    <property type="entry name" value="FAD-binding/transporter-associated domain-like"/>
    <property type="match status" value="1"/>
</dbReference>
<dbReference type="Proteomes" id="UP000609121">
    <property type="component" value="Unassembled WGS sequence"/>
</dbReference>
<evidence type="ECO:0000259" key="3">
    <source>
        <dbReference type="PROSITE" id="PS51387"/>
    </source>
</evidence>
<dbReference type="InterPro" id="IPR016164">
    <property type="entry name" value="FAD-linked_Oxase-like_C"/>
</dbReference>
<name>A0A8J7CW45_9RHOB</name>
<dbReference type="Pfam" id="PF01565">
    <property type="entry name" value="FAD_binding_4"/>
    <property type="match status" value="1"/>
</dbReference>
<dbReference type="InterPro" id="IPR016169">
    <property type="entry name" value="FAD-bd_PCMH_sub2"/>
</dbReference>
<proteinExistence type="predicted"/>
<dbReference type="PANTHER" id="PTHR11748">
    <property type="entry name" value="D-LACTATE DEHYDROGENASE"/>
    <property type="match status" value="1"/>
</dbReference>
<dbReference type="PANTHER" id="PTHR11748:SF119">
    <property type="entry name" value="D-2-HYDROXYGLUTARATE DEHYDROGENASE"/>
    <property type="match status" value="1"/>
</dbReference>
<keyword evidence="2" id="KW-0274">FAD</keyword>
<protein>
    <submittedName>
        <fullName evidence="4">FAD-binding oxidoreductase</fullName>
    </submittedName>
</protein>
<gene>
    <name evidence="4" type="ORF">ICN82_15080</name>
</gene>
<dbReference type="PROSITE" id="PS51387">
    <property type="entry name" value="FAD_PCMH"/>
    <property type="match status" value="1"/>
</dbReference>
<comment type="caution">
    <text evidence="4">The sequence shown here is derived from an EMBL/GenBank/DDBJ whole genome shotgun (WGS) entry which is preliminary data.</text>
</comment>
<dbReference type="GO" id="GO:0071949">
    <property type="term" value="F:FAD binding"/>
    <property type="evidence" value="ECO:0007669"/>
    <property type="project" value="InterPro"/>
</dbReference>
<dbReference type="InterPro" id="IPR036318">
    <property type="entry name" value="FAD-bd_PCMH-like_sf"/>
</dbReference>
<organism evidence="4 5">
    <name type="scientific">Mangrovicoccus algicola</name>
    <dbReference type="NCBI Taxonomy" id="2771008"/>
    <lineage>
        <taxon>Bacteria</taxon>
        <taxon>Pseudomonadati</taxon>
        <taxon>Pseudomonadota</taxon>
        <taxon>Alphaproteobacteria</taxon>
        <taxon>Rhodobacterales</taxon>
        <taxon>Paracoccaceae</taxon>
        <taxon>Mangrovicoccus</taxon>
    </lineage>
</organism>
<dbReference type="SUPFAM" id="SSF55103">
    <property type="entry name" value="FAD-linked oxidases, C-terminal domain"/>
    <property type="match status" value="1"/>
</dbReference>
<dbReference type="InterPro" id="IPR016166">
    <property type="entry name" value="FAD-bd_PCMH"/>
</dbReference>
<dbReference type="Gene3D" id="3.30.465.10">
    <property type="match status" value="1"/>
</dbReference>